<dbReference type="Pfam" id="PF11248">
    <property type="entry name" value="DUF3046"/>
    <property type="match status" value="1"/>
</dbReference>
<sequence>MRLSEFRRACAAEFGPEYASVVIRDHWITALGGTAQDALDRGVAAREIWQALCVDLEVPVERRHGRGLRDPRTD</sequence>
<dbReference type="Proteomes" id="UP000831775">
    <property type="component" value="Chromosome"/>
</dbReference>
<name>A0ABY4FW42_9MICO</name>
<gene>
    <name evidence="1" type="ORF">MUN76_00560</name>
</gene>
<keyword evidence="2" id="KW-1185">Reference proteome</keyword>
<dbReference type="EMBL" id="CP095043">
    <property type="protein sequence ID" value="UOQ60516.1"/>
    <property type="molecule type" value="Genomic_DNA"/>
</dbReference>
<proteinExistence type="predicted"/>
<evidence type="ECO:0000313" key="2">
    <source>
        <dbReference type="Proteomes" id="UP000831775"/>
    </source>
</evidence>
<organism evidence="1 2">
    <name type="scientific">Leucobacter rhizosphaerae</name>
    <dbReference type="NCBI Taxonomy" id="2932245"/>
    <lineage>
        <taxon>Bacteria</taxon>
        <taxon>Bacillati</taxon>
        <taxon>Actinomycetota</taxon>
        <taxon>Actinomycetes</taxon>
        <taxon>Micrococcales</taxon>
        <taxon>Microbacteriaceae</taxon>
        <taxon>Leucobacter</taxon>
    </lineage>
</organism>
<reference evidence="1 2" key="1">
    <citation type="submission" date="2022-04" db="EMBL/GenBank/DDBJ databases">
        <title>Leucobacter sp. isolated from rhizosphere of onion.</title>
        <authorList>
            <person name="Won M."/>
            <person name="Lee C.-M."/>
            <person name="Woen H.-Y."/>
            <person name="Kwon S.-W."/>
        </authorList>
    </citation>
    <scope>NUCLEOTIDE SEQUENCE [LARGE SCALE GENOMIC DNA]</scope>
    <source>
        <strain evidence="1 2">H25R-14</strain>
    </source>
</reference>
<dbReference type="RefSeq" id="WP_244686218.1">
    <property type="nucleotide sequence ID" value="NZ_CP095043.1"/>
</dbReference>
<evidence type="ECO:0000313" key="1">
    <source>
        <dbReference type="EMBL" id="UOQ60516.1"/>
    </source>
</evidence>
<accession>A0ABY4FW42</accession>
<dbReference type="InterPro" id="IPR021408">
    <property type="entry name" value="DUF3046"/>
</dbReference>
<protein>
    <submittedName>
        <fullName evidence="1">DUF3046 domain-containing protein</fullName>
    </submittedName>
</protein>